<dbReference type="PROSITE" id="PS51257">
    <property type="entry name" value="PROKAR_LIPOPROTEIN"/>
    <property type="match status" value="1"/>
</dbReference>
<dbReference type="Proteomes" id="UP000277326">
    <property type="component" value="Unassembled WGS sequence"/>
</dbReference>
<keyword evidence="5" id="KW-1185">Reference proteome</keyword>
<dbReference type="RefSeq" id="WP_121920577.1">
    <property type="nucleotide sequence ID" value="NZ_CP034145.1"/>
</dbReference>
<evidence type="ECO:0000313" key="4">
    <source>
        <dbReference type="Proteomes" id="UP000277326"/>
    </source>
</evidence>
<dbReference type="EMBL" id="REFS01000003">
    <property type="protein sequence ID" value="RMB18499.1"/>
    <property type="molecule type" value="Genomic_DNA"/>
</dbReference>
<reference evidence="3" key="3">
    <citation type="submission" date="2018-10" db="EMBL/GenBank/DDBJ databases">
        <authorList>
            <person name="Whitman W."/>
            <person name="Huntemann M."/>
            <person name="Clum A."/>
            <person name="Pillay M."/>
            <person name="Palaniappan K."/>
            <person name="Varghese N."/>
            <person name="Mikhailova N."/>
            <person name="Stamatis D."/>
            <person name="Reddy T."/>
            <person name="Daum C."/>
            <person name="Shapiro N."/>
            <person name="Ivanova N."/>
            <person name="Kyrpides N."/>
            <person name="Woyke T."/>
        </authorList>
    </citation>
    <scope>NUCLEOTIDE SEQUENCE</scope>
    <source>
        <strain evidence="3">CGMCC 1.10124</strain>
    </source>
</reference>
<evidence type="ECO:0000313" key="2">
    <source>
        <dbReference type="EMBL" id="AZH26051.1"/>
    </source>
</evidence>
<evidence type="ECO:0000313" key="5">
    <source>
        <dbReference type="Proteomes" id="UP000282007"/>
    </source>
</evidence>
<dbReference type="Proteomes" id="UP000282007">
    <property type="component" value="Chromosome"/>
</dbReference>
<gene>
    <name evidence="3" type="ORF">ATH50_1959</name>
    <name evidence="2" type="ORF">DU502_12090</name>
</gene>
<dbReference type="EMBL" id="CP034145">
    <property type="protein sequence ID" value="AZH26051.1"/>
    <property type="molecule type" value="Genomic_DNA"/>
</dbReference>
<reference evidence="3 4" key="1">
    <citation type="journal article" date="2015" name="Stand. Genomic Sci.">
        <title>Genomic Encyclopedia of Bacterial and Archaeal Type Strains, Phase III: the genomes of soil and plant-associated and newly described type strains.</title>
        <authorList>
            <person name="Whitman W.B."/>
            <person name="Woyke T."/>
            <person name="Klenk H.P."/>
            <person name="Zhou Y."/>
            <person name="Lilburn T.G."/>
            <person name="Beck B.J."/>
            <person name="De Vos P."/>
            <person name="Vandamme P."/>
            <person name="Eisen J.A."/>
            <person name="Garrity G."/>
            <person name="Hugenholtz P."/>
            <person name="Kyrpides N.C."/>
        </authorList>
    </citation>
    <scope>NUCLEOTIDE SEQUENCE [LARGE SCALE GENOMIC DNA]</scope>
    <source>
        <strain evidence="3 4">CGMCC 1.10124</strain>
    </source>
</reference>
<evidence type="ECO:0000313" key="3">
    <source>
        <dbReference type="EMBL" id="RMB18499.1"/>
    </source>
</evidence>
<name>A0A3M0DHA7_9EURY</name>
<reference evidence="2 5" key="2">
    <citation type="submission" date="2018-07" db="EMBL/GenBank/DDBJ databases">
        <title>Genome sequences of Haloplanus aerogenes JCM 16430T.</title>
        <authorList>
            <person name="Kim Y.B."/>
            <person name="Roh S.W."/>
        </authorList>
    </citation>
    <scope>NUCLEOTIDE SEQUENCE [LARGE SCALE GENOMIC DNA]</scope>
    <source>
        <strain evidence="2 5">JCM 16430</strain>
    </source>
</reference>
<dbReference type="GeneID" id="38472038"/>
<dbReference type="OrthoDB" id="334156at2157"/>
<sequence>MQRRTVLATLGSLSATAGCVGITPPRSDGRDRATGTGTSRTDGERPDADPNCPSFAADPDRTVCWPSEDRIRSRVFLNASTPVFEPDSDDLSAETVEFVLHDQHPDRSVGVDPHDWWIARRTGDGWDRIASGSTSDAWRTIDPGQRYTWSLSLQPHPTPRTDDTTYIVQALDDGTYAFGTVALLGGRADDALRIECVAVVEVRRR</sequence>
<proteinExistence type="predicted"/>
<dbReference type="AlphaFoldDB" id="A0A3M0DHA7"/>
<feature type="region of interest" description="Disordered" evidence="1">
    <location>
        <begin position="17"/>
        <end position="55"/>
    </location>
</feature>
<accession>A0A3M0DHA7</accession>
<dbReference type="KEGG" id="haer:DU502_12090"/>
<evidence type="ECO:0000256" key="1">
    <source>
        <dbReference type="SAM" id="MobiDB-lite"/>
    </source>
</evidence>
<organism evidence="3 4">
    <name type="scientific">Haloplanus aerogenes</name>
    <dbReference type="NCBI Taxonomy" id="660522"/>
    <lineage>
        <taxon>Archaea</taxon>
        <taxon>Methanobacteriati</taxon>
        <taxon>Methanobacteriota</taxon>
        <taxon>Stenosarchaea group</taxon>
        <taxon>Halobacteria</taxon>
        <taxon>Halobacteriales</taxon>
        <taxon>Haloferacaceae</taxon>
        <taxon>Haloplanus</taxon>
    </lineage>
</organism>
<protein>
    <submittedName>
        <fullName evidence="3">Uncharacterized protein</fullName>
    </submittedName>
</protein>